<gene>
    <name evidence="3" type="ORF">DERYTH_LOCUS4789</name>
</gene>
<evidence type="ECO:0000313" key="4">
    <source>
        <dbReference type="Proteomes" id="UP000789405"/>
    </source>
</evidence>
<evidence type="ECO:0000313" key="3">
    <source>
        <dbReference type="EMBL" id="CAG8540724.1"/>
    </source>
</evidence>
<proteinExistence type="predicted"/>
<dbReference type="GO" id="GO:0003677">
    <property type="term" value="F:DNA binding"/>
    <property type="evidence" value="ECO:0007669"/>
    <property type="project" value="UniProtKB-UniRule"/>
</dbReference>
<dbReference type="Pfam" id="PF00505">
    <property type="entry name" value="HMG_box"/>
    <property type="match status" value="1"/>
</dbReference>
<evidence type="ECO:0000259" key="2">
    <source>
        <dbReference type="PROSITE" id="PS50118"/>
    </source>
</evidence>
<protein>
    <submittedName>
        <fullName evidence="3">2582_t:CDS:1</fullName>
    </submittedName>
</protein>
<name>A0A9N9FJI9_9GLOM</name>
<keyword evidence="1" id="KW-0238">DNA-binding</keyword>
<keyword evidence="4" id="KW-1185">Reference proteome</keyword>
<dbReference type="GO" id="GO:0005634">
    <property type="term" value="C:nucleus"/>
    <property type="evidence" value="ECO:0007669"/>
    <property type="project" value="UniProtKB-UniRule"/>
</dbReference>
<keyword evidence="1" id="KW-0539">Nucleus</keyword>
<reference evidence="3" key="1">
    <citation type="submission" date="2021-06" db="EMBL/GenBank/DDBJ databases">
        <authorList>
            <person name="Kallberg Y."/>
            <person name="Tangrot J."/>
            <person name="Rosling A."/>
        </authorList>
    </citation>
    <scope>NUCLEOTIDE SEQUENCE</scope>
    <source>
        <strain evidence="3">MA453B</strain>
    </source>
</reference>
<dbReference type="Proteomes" id="UP000789405">
    <property type="component" value="Unassembled WGS sequence"/>
</dbReference>
<dbReference type="EMBL" id="CAJVPY010001891">
    <property type="protein sequence ID" value="CAG8540724.1"/>
    <property type="molecule type" value="Genomic_DNA"/>
</dbReference>
<dbReference type="AlphaFoldDB" id="A0A9N9FJI9"/>
<accession>A0A9N9FJI9</accession>
<dbReference type="InterPro" id="IPR036910">
    <property type="entry name" value="HMG_box_dom_sf"/>
</dbReference>
<sequence length="272" mass="31693">MPKLSSNKVFKEQEYLEGMDSNNQPCKIVKPPPSFKLPFPPEINAEDLINCKTRKLPSKPPNAFFIYRKVYTKELIARDFRFKMTDVSPWVSSSWKNESDKVREKYKEIAKGVRQLYKQTKLESVVNTDEPMVENKEQITDPQPLPLPSPPLTKVNLLTPDSSQDSLFDQLNQEQTCLQEPEKNQIVEDFNSNELDHNVDNQEFQMTSFIDGLDIEQTYRYNEYFGLTFPPPYAPYYLTTNSQITTEPCGLDLFLENPNVEWDFGENEFLSF</sequence>
<organism evidence="3 4">
    <name type="scientific">Dentiscutata erythropus</name>
    <dbReference type="NCBI Taxonomy" id="1348616"/>
    <lineage>
        <taxon>Eukaryota</taxon>
        <taxon>Fungi</taxon>
        <taxon>Fungi incertae sedis</taxon>
        <taxon>Mucoromycota</taxon>
        <taxon>Glomeromycotina</taxon>
        <taxon>Glomeromycetes</taxon>
        <taxon>Diversisporales</taxon>
        <taxon>Gigasporaceae</taxon>
        <taxon>Dentiscutata</taxon>
    </lineage>
</organism>
<dbReference type="SUPFAM" id="SSF47095">
    <property type="entry name" value="HMG-box"/>
    <property type="match status" value="1"/>
</dbReference>
<dbReference type="InterPro" id="IPR009071">
    <property type="entry name" value="HMG_box_dom"/>
</dbReference>
<dbReference type="Gene3D" id="1.10.30.10">
    <property type="entry name" value="High mobility group box domain"/>
    <property type="match status" value="1"/>
</dbReference>
<feature type="domain" description="HMG box" evidence="2">
    <location>
        <begin position="57"/>
        <end position="125"/>
    </location>
</feature>
<dbReference type="OrthoDB" id="6247875at2759"/>
<comment type="caution">
    <text evidence="3">The sequence shown here is derived from an EMBL/GenBank/DDBJ whole genome shotgun (WGS) entry which is preliminary data.</text>
</comment>
<dbReference type="PROSITE" id="PS50118">
    <property type="entry name" value="HMG_BOX_2"/>
    <property type="match status" value="1"/>
</dbReference>
<evidence type="ECO:0000256" key="1">
    <source>
        <dbReference type="PROSITE-ProRule" id="PRU00267"/>
    </source>
</evidence>
<feature type="DNA-binding region" description="HMG box" evidence="1">
    <location>
        <begin position="57"/>
        <end position="125"/>
    </location>
</feature>